<sequence length="812" mass="88382">MSFNSYSQKVILKVLYTFDDLTTFLVRSQKPIEAKLIKLPNKPCPAENFSESIIGCIDLRKCFDLVSSSSPEWFEKGSDFSVYSKDVVEPGQPFVAYGLWSKLKDKKAPVIITGRFCKSVVNIFASQGNVDVLEVRLKFSELENGSTNGMTSGGHPKKRCGVSNNLKHSSLMPSNSDYPSEFKKRKTIRNNRAAAIRSTLDFDRAPLATRTQSLPFISEHSLAHRILISDMQNDQGKGAGEELDARGEPISSRFSSFQKLMKPNSPPTRAKRTKSFMRSVVKIGDVSTLGKPRKKRHQVVQKCVNCASTTNPPYKFHRNGIYEFGNSGLLCSSCHKLKQSDDIKGLRKRGSLGAKGLFDGPYNKFTTTTSGTSGKSKPGISHSASEFRTRPKVTKNVEPEVKSSPFLYSSPTATSPPNPHKSKFHRIKTEALDSSVKDSPDDLPGLSSYQTQLTDIDPVYHSVPKSRLKADIIMPSDSTSHIEIENDASTCNSTSDDDAPINATKLNTTLIPLEEDDDKENMPPNHGKLTQATPKAKQAITCPEGEVQLSPSLQRILDSLSNQSGGVSPTKKEASNEWVNSFIDFFDEAKNGEIAKSLQISGNGIDNISDSNIGDAEVQRVLGSSPNGADSSPEGDNTKFEKTPKDSVDILPAVDANADTVKTQDEPDLDSPASIFSQLLEAAKQPSKSVLAEQGQVNGVVNSTLSSPPQTARVCGSNADSDSIVSCEIGETRKAVSLDEACNIRSEHQKAPDDGSHHDLVMPSSPYFVNQIDTSSRCDTDSSRIDKFSSMTNLPTVSSPVTDLSSTISSMK</sequence>
<feature type="compositionally biased region" description="Low complexity" evidence="1">
    <location>
        <begin position="366"/>
        <end position="377"/>
    </location>
</feature>
<dbReference type="EMBL" id="CABFWN010000001">
    <property type="protein sequence ID" value="VUG16151.1"/>
    <property type="molecule type" value="Genomic_DNA"/>
</dbReference>
<gene>
    <name evidence="3" type="ORF">DEBR0S1_09076G</name>
</gene>
<reference evidence="3 4" key="1">
    <citation type="submission" date="2019-07" db="EMBL/GenBank/DDBJ databases">
        <authorList>
            <person name="Friedrich A."/>
            <person name="Schacherer J."/>
        </authorList>
    </citation>
    <scope>NUCLEOTIDE SEQUENCE [LARGE SCALE GENOMIC DNA]</scope>
</reference>
<dbReference type="GO" id="GO:0030466">
    <property type="term" value="P:silent mating-type cassette heterochromatin formation"/>
    <property type="evidence" value="ECO:0007669"/>
    <property type="project" value="TreeGrafter"/>
</dbReference>
<feature type="compositionally biased region" description="Basic and acidic residues" evidence="1">
    <location>
        <begin position="636"/>
        <end position="647"/>
    </location>
</feature>
<dbReference type="AlphaFoldDB" id="A0A7D9CUX8"/>
<feature type="region of interest" description="Disordered" evidence="1">
    <location>
        <begin position="515"/>
        <end position="535"/>
    </location>
</feature>
<dbReference type="PANTHER" id="PTHR39147:SF1">
    <property type="entry name" value="PROTEIN SPT21"/>
    <property type="match status" value="1"/>
</dbReference>
<feature type="compositionally biased region" description="Basic and acidic residues" evidence="1">
    <location>
        <begin position="385"/>
        <end position="401"/>
    </location>
</feature>
<dbReference type="InterPro" id="IPR057725">
    <property type="entry name" value="Ams2-SPT21_N"/>
</dbReference>
<dbReference type="PANTHER" id="PTHR39147">
    <property type="entry name" value="PROTEIN SPT21"/>
    <property type="match status" value="1"/>
</dbReference>
<evidence type="ECO:0000256" key="1">
    <source>
        <dbReference type="SAM" id="MobiDB-lite"/>
    </source>
</evidence>
<name>A0A7D9CUX8_DEKBR</name>
<dbReference type="InterPro" id="IPR042403">
    <property type="entry name" value="Spt21/Ams2"/>
</dbReference>
<dbReference type="Pfam" id="PF25823">
    <property type="entry name" value="Ams2-SPT21_N"/>
    <property type="match status" value="1"/>
</dbReference>
<feature type="region of interest" description="Disordered" evidence="1">
    <location>
        <begin position="790"/>
        <end position="812"/>
    </location>
</feature>
<feature type="region of interest" description="Disordered" evidence="1">
    <location>
        <begin position="366"/>
        <end position="423"/>
    </location>
</feature>
<evidence type="ECO:0000313" key="3">
    <source>
        <dbReference type="EMBL" id="VUG16151.1"/>
    </source>
</evidence>
<feature type="region of interest" description="Disordered" evidence="1">
    <location>
        <begin position="621"/>
        <end position="647"/>
    </location>
</feature>
<organism evidence="3 4">
    <name type="scientific">Dekkera bruxellensis</name>
    <name type="common">Brettanomyces custersii</name>
    <dbReference type="NCBI Taxonomy" id="5007"/>
    <lineage>
        <taxon>Eukaryota</taxon>
        <taxon>Fungi</taxon>
        <taxon>Dikarya</taxon>
        <taxon>Ascomycota</taxon>
        <taxon>Saccharomycotina</taxon>
        <taxon>Pichiomycetes</taxon>
        <taxon>Pichiales</taxon>
        <taxon>Pichiaceae</taxon>
        <taxon>Brettanomyces</taxon>
    </lineage>
</organism>
<feature type="domain" description="Ams2/SPT21 N-terminal" evidence="2">
    <location>
        <begin position="7"/>
        <end position="141"/>
    </location>
</feature>
<keyword evidence="4" id="KW-1185">Reference proteome</keyword>
<evidence type="ECO:0000259" key="2">
    <source>
        <dbReference type="Pfam" id="PF25823"/>
    </source>
</evidence>
<dbReference type="GO" id="GO:0000183">
    <property type="term" value="P:rDNA heterochromatin formation"/>
    <property type="evidence" value="ECO:0007669"/>
    <property type="project" value="TreeGrafter"/>
</dbReference>
<protein>
    <submittedName>
        <fullName evidence="3">DEBR0S1_09076g1_1</fullName>
    </submittedName>
</protein>
<dbReference type="GO" id="GO:0006357">
    <property type="term" value="P:regulation of transcription by RNA polymerase II"/>
    <property type="evidence" value="ECO:0007669"/>
    <property type="project" value="TreeGrafter"/>
</dbReference>
<evidence type="ECO:0000313" key="4">
    <source>
        <dbReference type="Proteomes" id="UP000478008"/>
    </source>
</evidence>
<proteinExistence type="predicted"/>
<dbReference type="Proteomes" id="UP000478008">
    <property type="component" value="Unassembled WGS sequence"/>
</dbReference>
<accession>A0A7D9CUX8</accession>